<dbReference type="Pfam" id="PF00932">
    <property type="entry name" value="LTD"/>
    <property type="match status" value="3"/>
</dbReference>
<dbReference type="Gene3D" id="2.60.40.1260">
    <property type="entry name" value="Lamin Tail domain"/>
    <property type="match status" value="3"/>
</dbReference>
<feature type="compositionally biased region" description="Pro residues" evidence="1">
    <location>
        <begin position="745"/>
        <end position="771"/>
    </location>
</feature>
<feature type="domain" description="LTD" evidence="4">
    <location>
        <begin position="163"/>
        <end position="399"/>
    </location>
</feature>
<keyword evidence="2" id="KW-1133">Transmembrane helix</keyword>
<dbReference type="InterPro" id="IPR036415">
    <property type="entry name" value="Lamin_tail_dom_sf"/>
</dbReference>
<evidence type="ECO:0000313" key="5">
    <source>
        <dbReference type="EMBL" id="TGY36931.1"/>
    </source>
</evidence>
<dbReference type="NCBIfam" id="TIGR01167">
    <property type="entry name" value="LPXTG_anchor"/>
    <property type="match status" value="1"/>
</dbReference>
<dbReference type="PROSITE" id="PS51841">
    <property type="entry name" value="LTD"/>
    <property type="match status" value="2"/>
</dbReference>
<evidence type="ECO:0000256" key="2">
    <source>
        <dbReference type="SAM" id="Phobius"/>
    </source>
</evidence>
<evidence type="ECO:0000256" key="3">
    <source>
        <dbReference type="SAM" id="SignalP"/>
    </source>
</evidence>
<feature type="region of interest" description="Disordered" evidence="1">
    <location>
        <begin position="736"/>
        <end position="786"/>
    </location>
</feature>
<protein>
    <submittedName>
        <fullName evidence="5">LPXTG cell wall anchor domain-containing protein</fullName>
    </submittedName>
</protein>
<keyword evidence="3" id="KW-0732">Signal</keyword>
<feature type="domain" description="LTD" evidence="4">
    <location>
        <begin position="19"/>
        <end position="122"/>
    </location>
</feature>
<dbReference type="OrthoDB" id="5380360at2"/>
<proteinExistence type="predicted"/>
<accession>A0A4S2D7V3</accession>
<dbReference type="Proteomes" id="UP000309893">
    <property type="component" value="Unassembled WGS sequence"/>
</dbReference>
<feature type="signal peptide" evidence="3">
    <location>
        <begin position="1"/>
        <end position="19"/>
    </location>
</feature>
<evidence type="ECO:0000259" key="4">
    <source>
        <dbReference type="PROSITE" id="PS51841"/>
    </source>
</evidence>
<comment type="caution">
    <text evidence="5">The sequence shown here is derived from an EMBL/GenBank/DDBJ whole genome shotgun (WGS) entry which is preliminary data.</text>
</comment>
<keyword evidence="2" id="KW-0472">Membrane</keyword>
<keyword evidence="2" id="KW-0812">Transmembrane</keyword>
<dbReference type="EMBL" id="SRYO01000005">
    <property type="protein sequence ID" value="TGY36931.1"/>
    <property type="molecule type" value="Genomic_DNA"/>
</dbReference>
<feature type="region of interest" description="Disordered" evidence="1">
    <location>
        <begin position="149"/>
        <end position="170"/>
    </location>
</feature>
<gene>
    <name evidence="5" type="ORF">E5344_09455</name>
</gene>
<organism evidence="5 6">
    <name type="scientific">Microbacterium laevaniformans</name>
    <dbReference type="NCBI Taxonomy" id="36807"/>
    <lineage>
        <taxon>Bacteria</taxon>
        <taxon>Bacillati</taxon>
        <taxon>Actinomycetota</taxon>
        <taxon>Actinomycetes</taxon>
        <taxon>Micrococcales</taxon>
        <taxon>Microbacteriaceae</taxon>
        <taxon>Microbacterium</taxon>
    </lineage>
</organism>
<dbReference type="AlphaFoldDB" id="A0A4S2D7V3"/>
<name>A0A4S2D7V3_9MICO</name>
<reference evidence="5 6" key="1">
    <citation type="submission" date="2019-04" db="EMBL/GenBank/DDBJ databases">
        <title>Microbes associate with the intestines of laboratory mice.</title>
        <authorList>
            <person name="Navarre W."/>
            <person name="Wong E."/>
            <person name="Huang K."/>
            <person name="Tropini C."/>
            <person name="Ng K."/>
            <person name="Yu B."/>
        </authorList>
    </citation>
    <scope>NUCLEOTIDE SEQUENCE [LARGE SCALE GENOMIC DNA]</scope>
    <source>
        <strain evidence="5 6">NM46_B2-13</strain>
    </source>
</reference>
<feature type="transmembrane region" description="Helical" evidence="2">
    <location>
        <begin position="889"/>
        <end position="907"/>
    </location>
</feature>
<dbReference type="InterPro" id="IPR001322">
    <property type="entry name" value="Lamin_tail_dom"/>
</dbReference>
<evidence type="ECO:0000256" key="1">
    <source>
        <dbReference type="SAM" id="MobiDB-lite"/>
    </source>
</evidence>
<dbReference type="SUPFAM" id="SSF74853">
    <property type="entry name" value="Lamin A/C globular tail domain"/>
    <property type="match status" value="3"/>
</dbReference>
<evidence type="ECO:0000313" key="6">
    <source>
        <dbReference type="Proteomes" id="UP000309893"/>
    </source>
</evidence>
<sequence>MIALLTAGLACLSAGIALALPAAAVPTSAGVVINEIESDDGKNPDWIELVNTSSAPVDISGWILKDDDDSRTDAVPAGTTLAPGAFYVFTAPAMSFGLGKADAARLFRPDGATLVDSYTWTAHATVTYGRCPDGVGGFSQTTTATRGASNACGAATPTPTPTPSPTSAVPPSGAVVVNEVESNGGDPDDWFELFNTTNAAIDLTGYEVRDDGDASDHRYDLPSGSILPARGFLVVQKSVGSAPGFPFGLGSADKVRLFAPDRTTLVAEAAWAAHAATTLGRCPDGTGGLRETAAATKGAANACGVPVAINEVESNGGSPDDWIELVNRSNAQISVAGLVVTDSEITKNRYTIPAGTTIAAKGHLVLEKAAFGFGLGGADAVHLFDSDGVTELDATSWTAHAATTWGRCPDATGSFGETVESTPGSVNACTADAPTAEVWPGGASVRVLDAKNEYPDANLSGLDVADGALWAVENGRGRLHRIVPQGDGWVQAAGWADGKALHYPNGSGRVDAEAVTVVGDAVYVGSERDNDNNKVSRPAVLRYQPSTSASELVATAEWNLAADLPGLGANAGIEGLTWISDAWLTAREFVDATTGAAYVPTRYPGHGDGLFFVGVEGTAAVYAYALAADGGFSRIATIPSPFPIVAEVQFSGDRLWIVCDDACDGRIATFEITPPSAGTAGGTFRQTHLYARPAQTANVANEGFAIGDTCVDGVAETFYADDARTDGFSLRSGTIACTAGSSTPTPQPTPQPTPTVTPTSAPTPLPSPPLAPTAGATTPVSPAASALTGANRGGLSGPASALPGQTVTITVPAALPGQTVDIWMFSTPVHLGAATVTAAHTVSAALPLTASAGVHRLVVTDAAGAVLGWTEITVSASALASTGSDAQSLPTLVMFALIALLAGLGALHRRRRLRRVGEISPAALSDGQGVSP</sequence>
<feature type="chain" id="PRO_5020978842" evidence="3">
    <location>
        <begin position="20"/>
        <end position="932"/>
    </location>
</feature>